<dbReference type="SMART" id="SM00829">
    <property type="entry name" value="PKS_ER"/>
    <property type="match status" value="1"/>
</dbReference>
<evidence type="ECO:0000313" key="4">
    <source>
        <dbReference type="EMBL" id="TVY34197.1"/>
    </source>
</evidence>
<keyword evidence="5" id="KW-1185">Reference proteome</keyword>
<protein>
    <submittedName>
        <fullName evidence="4">Trans-enoyl reductase</fullName>
    </submittedName>
</protein>
<gene>
    <name evidence="4" type="primary">fsr4_3</name>
    <name evidence="4" type="ORF">LSUB1_G007170</name>
</gene>
<dbReference type="InterPro" id="IPR013154">
    <property type="entry name" value="ADH-like_N"/>
</dbReference>
<dbReference type="AlphaFoldDB" id="A0A8H8RF28"/>
<dbReference type="InterPro" id="IPR047122">
    <property type="entry name" value="Trans-enoyl_RdTase-like"/>
</dbReference>
<evidence type="ECO:0000256" key="1">
    <source>
        <dbReference type="ARBA" id="ARBA00008072"/>
    </source>
</evidence>
<dbReference type="Pfam" id="PF08240">
    <property type="entry name" value="ADH_N"/>
    <property type="match status" value="1"/>
</dbReference>
<sequence>MKEVIVHPTPELWTEIHEVPIPEPGPKEVVIKVIVAGSNVKDWLHLTALNIPLNSGDDIAGTVHALGSEVVKTREFAVGDRVAAFHPMMSPHGAFAEYAVAPYHTVFKIPDETSFEEAATIPLVITTAGITLFRRQGLPPPWSPRSSESPPLPLIVYGASGALGTFAVKLARASNIHPIIAIAGSSSWHLGPLLDKSKGDTLVDYRLGAEEMKRLVKENLNVSQMLSPSTDTEKSFLSVVSGSNRYDDEGIPGSVKVVYTYVGTAHSAAYRPGMVKQPTDVEFVKSDPEWTYVFFRYVAKMLVDGNLTGHPFEVVDGGLQGVGEGLKMLKAGKAKGFKYVFRVAT</sequence>
<dbReference type="InterPro" id="IPR011032">
    <property type="entry name" value="GroES-like_sf"/>
</dbReference>
<evidence type="ECO:0000256" key="2">
    <source>
        <dbReference type="ARBA" id="ARBA00023002"/>
    </source>
</evidence>
<dbReference type="PANTHER" id="PTHR45348">
    <property type="entry name" value="HYPOTHETICAL OXIDOREDUCTASE (EUROFUNG)"/>
    <property type="match status" value="1"/>
</dbReference>
<evidence type="ECO:0000313" key="5">
    <source>
        <dbReference type="Proteomes" id="UP000462212"/>
    </source>
</evidence>
<dbReference type="EMBL" id="QGMJ01000680">
    <property type="protein sequence ID" value="TVY34197.1"/>
    <property type="molecule type" value="Genomic_DNA"/>
</dbReference>
<dbReference type="Gene3D" id="3.90.180.10">
    <property type="entry name" value="Medium-chain alcohol dehydrogenases, catalytic domain"/>
    <property type="match status" value="1"/>
</dbReference>
<comment type="similarity">
    <text evidence="1">Belongs to the zinc-containing alcohol dehydrogenase family.</text>
</comment>
<feature type="domain" description="Enoyl reductase (ER)" evidence="3">
    <location>
        <begin position="11"/>
        <end position="341"/>
    </location>
</feature>
<dbReference type="OrthoDB" id="3233595at2759"/>
<dbReference type="Proteomes" id="UP000462212">
    <property type="component" value="Unassembled WGS sequence"/>
</dbReference>
<proteinExistence type="inferred from homology"/>
<accession>A0A8H8RF28</accession>
<evidence type="ECO:0000259" key="3">
    <source>
        <dbReference type="SMART" id="SM00829"/>
    </source>
</evidence>
<dbReference type="CDD" id="cd08249">
    <property type="entry name" value="enoyl_reductase_like"/>
    <property type="match status" value="1"/>
</dbReference>
<organism evidence="4 5">
    <name type="scientific">Lachnellula subtilissima</name>
    <dbReference type="NCBI Taxonomy" id="602034"/>
    <lineage>
        <taxon>Eukaryota</taxon>
        <taxon>Fungi</taxon>
        <taxon>Dikarya</taxon>
        <taxon>Ascomycota</taxon>
        <taxon>Pezizomycotina</taxon>
        <taxon>Leotiomycetes</taxon>
        <taxon>Helotiales</taxon>
        <taxon>Lachnaceae</taxon>
        <taxon>Lachnellula</taxon>
    </lineage>
</organism>
<comment type="caution">
    <text evidence="4">The sequence shown here is derived from an EMBL/GenBank/DDBJ whole genome shotgun (WGS) entry which is preliminary data.</text>
</comment>
<dbReference type="Gene3D" id="3.40.50.720">
    <property type="entry name" value="NAD(P)-binding Rossmann-like Domain"/>
    <property type="match status" value="1"/>
</dbReference>
<dbReference type="PANTHER" id="PTHR45348:SF5">
    <property type="entry name" value="OXIDOREDUCTASE, PUTATIVE (AFU_ORTHOLOGUE AFUA_8G01420)-RELATED"/>
    <property type="match status" value="1"/>
</dbReference>
<dbReference type="InterPro" id="IPR020843">
    <property type="entry name" value="ER"/>
</dbReference>
<reference evidence="4 5" key="1">
    <citation type="submission" date="2018-05" db="EMBL/GenBank/DDBJ databases">
        <title>Genome sequencing and assembly of the regulated plant pathogen Lachnellula willkommii and related sister species for the development of diagnostic species identification markers.</title>
        <authorList>
            <person name="Giroux E."/>
            <person name="Bilodeau G."/>
        </authorList>
    </citation>
    <scope>NUCLEOTIDE SEQUENCE [LARGE SCALE GENOMIC DNA]</scope>
    <source>
        <strain evidence="4 5">CBS 197.66</strain>
    </source>
</reference>
<dbReference type="SUPFAM" id="SSF50129">
    <property type="entry name" value="GroES-like"/>
    <property type="match status" value="1"/>
</dbReference>
<keyword evidence="2" id="KW-0560">Oxidoreductase</keyword>
<dbReference type="GO" id="GO:0016651">
    <property type="term" value="F:oxidoreductase activity, acting on NAD(P)H"/>
    <property type="evidence" value="ECO:0007669"/>
    <property type="project" value="InterPro"/>
</dbReference>
<name>A0A8H8RF28_9HELO</name>